<reference evidence="3 4" key="1">
    <citation type="submission" date="2022-10" db="EMBL/GenBank/DDBJ databases">
        <title>Pararhodobacter sp. nov., isolated from marine algae.</title>
        <authorList>
            <person name="Choi B.J."/>
            <person name="Kim J.M."/>
            <person name="Lee J.K."/>
            <person name="Choi D.G."/>
            <person name="Jeon C.O."/>
        </authorList>
    </citation>
    <scope>NUCLEOTIDE SEQUENCE [LARGE SCALE GENOMIC DNA]</scope>
    <source>
        <strain evidence="3 4">ZQ420</strain>
    </source>
</reference>
<accession>A0ABT3GXM3</accession>
<organism evidence="3 4">
    <name type="scientific">Pararhodobacter zhoushanensis</name>
    <dbReference type="NCBI Taxonomy" id="2479545"/>
    <lineage>
        <taxon>Bacteria</taxon>
        <taxon>Pseudomonadati</taxon>
        <taxon>Pseudomonadota</taxon>
        <taxon>Alphaproteobacteria</taxon>
        <taxon>Rhodobacterales</taxon>
        <taxon>Paracoccaceae</taxon>
        <taxon>Pararhodobacter</taxon>
    </lineage>
</organism>
<name>A0ABT3GXM3_9RHOB</name>
<proteinExistence type="predicted"/>
<dbReference type="EMBL" id="JAPDFL010000001">
    <property type="protein sequence ID" value="MCW1932271.1"/>
    <property type="molecule type" value="Genomic_DNA"/>
</dbReference>
<keyword evidence="2" id="KW-0472">Membrane</keyword>
<keyword evidence="4" id="KW-1185">Reference proteome</keyword>
<gene>
    <name evidence="3" type="ORF">OKW52_08335</name>
</gene>
<feature type="transmembrane region" description="Helical" evidence="2">
    <location>
        <begin position="85"/>
        <end position="106"/>
    </location>
</feature>
<comment type="caution">
    <text evidence="3">The sequence shown here is derived from an EMBL/GenBank/DDBJ whole genome shotgun (WGS) entry which is preliminary data.</text>
</comment>
<protein>
    <submittedName>
        <fullName evidence="3">Uncharacterized protein</fullName>
    </submittedName>
</protein>
<dbReference type="Proteomes" id="UP001208938">
    <property type="component" value="Unassembled WGS sequence"/>
</dbReference>
<evidence type="ECO:0000313" key="4">
    <source>
        <dbReference type="Proteomes" id="UP001208938"/>
    </source>
</evidence>
<feature type="region of interest" description="Disordered" evidence="1">
    <location>
        <begin position="59"/>
        <end position="79"/>
    </location>
</feature>
<evidence type="ECO:0000313" key="3">
    <source>
        <dbReference type="EMBL" id="MCW1932271.1"/>
    </source>
</evidence>
<keyword evidence="2" id="KW-1133">Transmembrane helix</keyword>
<evidence type="ECO:0000256" key="2">
    <source>
        <dbReference type="SAM" id="Phobius"/>
    </source>
</evidence>
<dbReference type="RefSeq" id="WP_264505292.1">
    <property type="nucleotide sequence ID" value="NZ_JAPDFL010000001.1"/>
</dbReference>
<keyword evidence="2" id="KW-0812">Transmembrane</keyword>
<sequence length="123" mass="13733">MLRAQHRSRPLIVQDLGVTQAEAVKQGSVTTLRKTSPADGFFLLRVFCGLPRYRLTEAETPRDAAETAREDGKNGSAADEDRKRAGIFVLCFLTIWLFEGICGRFGPVRWIGRLYISSLGFGR</sequence>
<evidence type="ECO:0000256" key="1">
    <source>
        <dbReference type="SAM" id="MobiDB-lite"/>
    </source>
</evidence>